<dbReference type="AlphaFoldDB" id="A0A1H0RTR9"/>
<accession>A0A1H0RTR9</accession>
<gene>
    <name evidence="1" type="ORF">SAMN05660199_03630</name>
</gene>
<reference evidence="2" key="1">
    <citation type="submission" date="2016-10" db="EMBL/GenBank/DDBJ databases">
        <authorList>
            <person name="Varghese N."/>
            <person name="Submissions S."/>
        </authorList>
    </citation>
    <scope>NUCLEOTIDE SEQUENCE [LARGE SCALE GENOMIC DNA]</scope>
    <source>
        <strain evidence="2">DSM 45843</strain>
    </source>
</reference>
<proteinExistence type="predicted"/>
<dbReference type="Proteomes" id="UP000199088">
    <property type="component" value="Unassembled WGS sequence"/>
</dbReference>
<protein>
    <submittedName>
        <fullName evidence="1">Uncharacterized protein</fullName>
    </submittedName>
</protein>
<sequence length="80" mass="8414">MTATVPVLVRRPPAPAARTDRTVPWDDAGWQVVTVLLGPVAARNPDVAMALLAGADEAVAAGRARWRRCASLLVAGRARS</sequence>
<keyword evidence="2" id="KW-1185">Reference proteome</keyword>
<organism evidence="1 2">
    <name type="scientific">Klenkia soli</name>
    <dbReference type="NCBI Taxonomy" id="1052260"/>
    <lineage>
        <taxon>Bacteria</taxon>
        <taxon>Bacillati</taxon>
        <taxon>Actinomycetota</taxon>
        <taxon>Actinomycetes</taxon>
        <taxon>Geodermatophilales</taxon>
        <taxon>Geodermatophilaceae</taxon>
        <taxon>Klenkia</taxon>
    </lineage>
</organism>
<evidence type="ECO:0000313" key="2">
    <source>
        <dbReference type="Proteomes" id="UP000199088"/>
    </source>
</evidence>
<dbReference type="RefSeq" id="WP_131801784.1">
    <property type="nucleotide sequence ID" value="NZ_FNIR01000012.1"/>
</dbReference>
<name>A0A1H0RTR9_9ACTN</name>
<dbReference type="STRING" id="1052260.SAMN05660199_03630"/>
<evidence type="ECO:0000313" key="1">
    <source>
        <dbReference type="EMBL" id="SDP32837.1"/>
    </source>
</evidence>
<dbReference type="EMBL" id="FNIR01000012">
    <property type="protein sequence ID" value="SDP32837.1"/>
    <property type="molecule type" value="Genomic_DNA"/>
</dbReference>